<dbReference type="Pfam" id="PF19078">
    <property type="entry name" value="Big_12"/>
    <property type="match status" value="3"/>
</dbReference>
<evidence type="ECO:0000313" key="4">
    <source>
        <dbReference type="Proteomes" id="UP001501556"/>
    </source>
</evidence>
<accession>A0ABP7PKV9</accession>
<dbReference type="InterPro" id="IPR026444">
    <property type="entry name" value="Secre_tail"/>
</dbReference>
<dbReference type="PANTHER" id="PTHR34677:SF3">
    <property type="entry name" value="BACTERIAL IG-LIKE DOMAIN-CONTAINING PROTEIN"/>
    <property type="match status" value="1"/>
</dbReference>
<dbReference type="Proteomes" id="UP001501556">
    <property type="component" value="Unassembled WGS sequence"/>
</dbReference>
<dbReference type="Gene3D" id="2.60.40.10">
    <property type="entry name" value="Immunoglobulins"/>
    <property type="match status" value="3"/>
</dbReference>
<reference evidence="4" key="1">
    <citation type="journal article" date="2019" name="Int. J. Syst. Evol. Microbiol.">
        <title>The Global Catalogue of Microorganisms (GCM) 10K type strain sequencing project: providing services to taxonomists for standard genome sequencing and annotation.</title>
        <authorList>
            <consortium name="The Broad Institute Genomics Platform"/>
            <consortium name="The Broad Institute Genome Sequencing Center for Infectious Disease"/>
            <person name="Wu L."/>
            <person name="Ma J."/>
        </authorList>
    </citation>
    <scope>NUCLEOTIDE SEQUENCE [LARGE SCALE GENOMIC DNA]</scope>
    <source>
        <strain evidence="4">JCM 17217</strain>
    </source>
</reference>
<name>A0ABP7PKV9_9BACT</name>
<feature type="signal peptide" evidence="1">
    <location>
        <begin position="1"/>
        <end position="28"/>
    </location>
</feature>
<gene>
    <name evidence="3" type="ORF">GCM10022407_11970</name>
</gene>
<evidence type="ECO:0000256" key="1">
    <source>
        <dbReference type="SAM" id="SignalP"/>
    </source>
</evidence>
<dbReference type="InterPro" id="IPR044048">
    <property type="entry name" value="Big_12"/>
</dbReference>
<dbReference type="RefSeq" id="WP_345122077.1">
    <property type="nucleotide sequence ID" value="NZ_BAABDI010000005.1"/>
</dbReference>
<dbReference type="EMBL" id="BAABDI010000005">
    <property type="protein sequence ID" value="GAA3967365.1"/>
    <property type="molecule type" value="Genomic_DNA"/>
</dbReference>
<dbReference type="PROSITE" id="PS50853">
    <property type="entry name" value="FN3"/>
    <property type="match status" value="1"/>
</dbReference>
<evidence type="ECO:0000313" key="3">
    <source>
        <dbReference type="EMBL" id="GAA3967365.1"/>
    </source>
</evidence>
<dbReference type="PANTHER" id="PTHR34677">
    <property type="match status" value="1"/>
</dbReference>
<comment type="caution">
    <text evidence="3">The sequence shown here is derived from an EMBL/GenBank/DDBJ whole genome shotgun (WGS) entry which is preliminary data.</text>
</comment>
<keyword evidence="1" id="KW-0732">Signal</keyword>
<sequence length="1838" mass="185341">MRNNYFSQRWTALALLWLLLGTAFSARAQVYYTLNDGSATTTLDQLRRVNADGTGDVLIKDNFVQTAGPLEVDLANNRVLVADTRVSQVSTSLTNTKIVAVSLAPGNAATTLITPTYIAGSTATTLAGLALDKVNNVVYYTLNDGGATTTLDQLRRVNADGTGDVLIKDNFVQTAGPLEVDLANNRVLVADTRVSQVSTSLTNTKIVAVSLAPGNAATTLITPTYIAGSTSTVVSDFSVDKANNVVYYTLNDGGATTTLDQLRRVNADGTGDVLIKDNFVQATGATVLDAASNRVLVADARVSQVSTSLTNTKIVAVSLAAGNAATTLVTPTYITGSTSTVVNGLALPEAVAPTVTTAAATTIGTTSAVLGGNVTADGGATVTGRGVVYSSTATTPTIGGSGVTQAANGSGVGTFLTTISSLTPGTTYYVRAYATNSAGTSYGSVVSFTTTPNAPVVTAPANGSLLNTTTPTYAGMALAGSTVTVYVDGTSIGTTTATGGSFSLAQPTALAQGSHTVYATAQASGSAVSANSTTNTFTIDTVRPSVAISSSTAANTGTSSAATFAYTVTFLEAVTGFVAGDVTVTNGTLSGFGGSATTYTFNVTPTANGAVTVNVPANVAQDAAGNGNTAAPQHSITYAQPVTAAPAVSAPAHVTLINTSTPTYSGTAVAGSTVTVFVDGTSIGTTIANASGNWSLSQPTALSNGTHTVNATAQSSGSAVSPVSNTNGFTVDTVAPVVTIASSTAATGGSSSSSPFSYTVSFSESVGSSFIAADVTVGNGTLSNFQTASSFSYTFNVTPTANGAVTVSVAANQAQDLAGNGNTASSTYSITYTAPTATVVSVTRSTPSPTATATVSYQVTFSAAVTGVSTSNFSLTTTGAVAGASVTSVAGSGTTYTVTVNTGTGDGTLRLDVANNTGLSPAVTNTPYTLGQVYTITKSFAASPTLSIQGAGSPSGGSDVTAFVDVVQVLSGGSPVANALLNPSFETHDALANGNYGYNPTGASWTFNPSSGIAENGSPFGPATPPSGIAVAFLQNGASAIAQNLAVPTGNYQVQFQANQRACCNTNASTYDQILNVYLNGVFIGTIQPGTSSYSTFTSAAFSVTAPALVATISSPAGTSGSSTSTAPIQYSVTFSQSVGTSFTASDLTVTNGTVSGFAGSGSGPYTFNVTPTANGAVTVSVAANQAQDGNNTGNDASSTYTLTYTAPATFTSWTGAVSTDWFTAGNWSNGVPTATLDAIIPAAAPRMPSITAGTATTKALTLDAGATLTQTGGTLDVRADLTNNGTFQPTGGTVALGATTLASVLGSSNTRFWNLTIGASGAGSGTSASTTVQRLFTLNGPFTTNGNPLTLESNATNTALVVNTSTANAIVGNVTVQRYIAPDLNPGPGYRHYSSPVSNATVGSLATASFTPVVNPTYNTSATPTAETPFPTVYFYDQARLATATNNLAPFNKGWTSPNALSDPLTVGKGYTVNLAASQTLSVTGPQNNGTVNMTLNRNATGSANAVEAGWQLVGNPYPSPLDYSLVAPADRINLEGAIYVFESTSQYNGSYRAYVNGVWGNPILAQGQGFFARVSNGQTSGTLTLRNSQRLTAYTNPVFHRTAETRPLVQLDLQGAGKADPVYVYFENGATTGIDREFDAVKLPNSTGLNVSAESGTERLAINGLPALGTATVTVPLTVGVPVAGSYAFNAAQLLNLSTTPVYLRDKQTGAVVDLRTQPSYSFMVSNASALVTGRFELVFSPQAVLATAPAALAAQVGVYPNPATTTAFVELPAALGRVAVAAELMDALGRPVLRLVLPAQGAAAHRLALGTLATGVYTLHLATSAGVLVKKLVVE</sequence>
<protein>
    <recommendedName>
        <fullName evidence="2">Fibronectin type-III domain-containing protein</fullName>
    </recommendedName>
</protein>
<proteinExistence type="predicted"/>
<dbReference type="SUPFAM" id="SSF49265">
    <property type="entry name" value="Fibronectin type III"/>
    <property type="match status" value="1"/>
</dbReference>
<dbReference type="InterPro" id="IPR013783">
    <property type="entry name" value="Ig-like_fold"/>
</dbReference>
<dbReference type="InterPro" id="IPR036116">
    <property type="entry name" value="FN3_sf"/>
</dbReference>
<dbReference type="Gene3D" id="2.120.10.30">
    <property type="entry name" value="TolB, C-terminal domain"/>
    <property type="match status" value="1"/>
</dbReference>
<keyword evidence="4" id="KW-1185">Reference proteome</keyword>
<organism evidence="3 4">
    <name type="scientific">Hymenobacter antarcticus</name>
    <dbReference type="NCBI Taxonomy" id="486270"/>
    <lineage>
        <taxon>Bacteria</taxon>
        <taxon>Pseudomonadati</taxon>
        <taxon>Bacteroidota</taxon>
        <taxon>Cytophagia</taxon>
        <taxon>Cytophagales</taxon>
        <taxon>Hymenobacteraceae</taxon>
        <taxon>Hymenobacter</taxon>
    </lineage>
</organism>
<feature type="chain" id="PRO_5047083830" description="Fibronectin type-III domain-containing protein" evidence="1">
    <location>
        <begin position="29"/>
        <end position="1838"/>
    </location>
</feature>
<evidence type="ECO:0000259" key="2">
    <source>
        <dbReference type="PROSITE" id="PS50853"/>
    </source>
</evidence>
<dbReference type="NCBIfam" id="NF033510">
    <property type="entry name" value="Ca_tandemer"/>
    <property type="match status" value="2"/>
</dbReference>
<dbReference type="NCBIfam" id="TIGR04183">
    <property type="entry name" value="Por_Secre_tail"/>
    <property type="match status" value="1"/>
</dbReference>
<dbReference type="InterPro" id="IPR011042">
    <property type="entry name" value="6-blade_b-propeller_TolB-like"/>
</dbReference>
<dbReference type="SUPFAM" id="SSF63825">
    <property type="entry name" value="YWTD domain"/>
    <property type="match status" value="1"/>
</dbReference>
<feature type="domain" description="Fibronectin type-III" evidence="2">
    <location>
        <begin position="352"/>
        <end position="454"/>
    </location>
</feature>
<dbReference type="InterPro" id="IPR003961">
    <property type="entry name" value="FN3_dom"/>
</dbReference>